<dbReference type="GO" id="GO:0005524">
    <property type="term" value="F:ATP binding"/>
    <property type="evidence" value="ECO:0007669"/>
    <property type="project" value="UniProtKB-KW"/>
</dbReference>
<feature type="compositionally biased region" description="Polar residues" evidence="8">
    <location>
        <begin position="24"/>
        <end position="34"/>
    </location>
</feature>
<dbReference type="Pfam" id="PF00004">
    <property type="entry name" value="AAA"/>
    <property type="match status" value="1"/>
</dbReference>
<dbReference type="GO" id="GO:0005741">
    <property type="term" value="C:mitochondrial outer membrane"/>
    <property type="evidence" value="ECO:0007669"/>
    <property type="project" value="UniProtKB-SubCell"/>
</dbReference>
<evidence type="ECO:0000256" key="2">
    <source>
        <dbReference type="ARBA" id="ARBA00022741"/>
    </source>
</evidence>
<dbReference type="InterPro" id="IPR003960">
    <property type="entry name" value="ATPase_AAA_CS"/>
</dbReference>
<dbReference type="STRING" id="112090.W4FPQ3"/>
<reference evidence="10" key="1">
    <citation type="submission" date="2013-12" db="EMBL/GenBank/DDBJ databases">
        <title>The Genome Sequence of Aphanomyces astaci APO3.</title>
        <authorList>
            <consortium name="The Broad Institute Genomics Platform"/>
            <person name="Russ C."/>
            <person name="Tyler B."/>
            <person name="van West P."/>
            <person name="Dieguez-Uribeondo J."/>
            <person name="Young S.K."/>
            <person name="Zeng Q."/>
            <person name="Gargeya S."/>
            <person name="Fitzgerald M."/>
            <person name="Abouelleil A."/>
            <person name="Alvarado L."/>
            <person name="Chapman S.B."/>
            <person name="Gainer-Dewar J."/>
            <person name="Goldberg J."/>
            <person name="Griggs A."/>
            <person name="Gujja S."/>
            <person name="Hansen M."/>
            <person name="Howarth C."/>
            <person name="Imamovic A."/>
            <person name="Ireland A."/>
            <person name="Larimer J."/>
            <person name="McCowan C."/>
            <person name="Murphy C."/>
            <person name="Pearson M."/>
            <person name="Poon T.W."/>
            <person name="Priest M."/>
            <person name="Roberts A."/>
            <person name="Saif S."/>
            <person name="Shea T."/>
            <person name="Sykes S."/>
            <person name="Wortman J."/>
            <person name="Nusbaum C."/>
            <person name="Birren B."/>
        </authorList>
    </citation>
    <scope>NUCLEOTIDE SEQUENCE [LARGE SCALE GENOMIC DNA]</scope>
    <source>
        <strain evidence="10">APO3</strain>
    </source>
</reference>
<comment type="similarity">
    <text evidence="7">Belongs to the AAA ATPase family.</text>
</comment>
<evidence type="ECO:0000256" key="1">
    <source>
        <dbReference type="ARBA" id="ARBA00004572"/>
    </source>
</evidence>
<dbReference type="OrthoDB" id="10254455at2759"/>
<dbReference type="Pfam" id="PF17862">
    <property type="entry name" value="AAA_lid_3"/>
    <property type="match status" value="1"/>
</dbReference>
<dbReference type="GO" id="GO:0016887">
    <property type="term" value="F:ATP hydrolysis activity"/>
    <property type="evidence" value="ECO:0007669"/>
    <property type="project" value="InterPro"/>
</dbReference>
<feature type="domain" description="AAA+ ATPase" evidence="9">
    <location>
        <begin position="161"/>
        <end position="303"/>
    </location>
</feature>
<evidence type="ECO:0000256" key="8">
    <source>
        <dbReference type="SAM" id="MobiDB-lite"/>
    </source>
</evidence>
<dbReference type="InterPro" id="IPR041569">
    <property type="entry name" value="AAA_lid_3"/>
</dbReference>
<dbReference type="EMBL" id="KI913182">
    <property type="protein sequence ID" value="ETV68804.1"/>
    <property type="molecule type" value="Genomic_DNA"/>
</dbReference>
<keyword evidence="3" id="KW-1000">Mitochondrion outer membrane</keyword>
<dbReference type="Gene3D" id="1.10.8.60">
    <property type="match status" value="1"/>
</dbReference>
<dbReference type="PROSITE" id="PS00674">
    <property type="entry name" value="AAA"/>
    <property type="match status" value="1"/>
</dbReference>
<evidence type="ECO:0000259" key="9">
    <source>
        <dbReference type="SMART" id="SM00382"/>
    </source>
</evidence>
<dbReference type="PANTHER" id="PTHR45644:SF3">
    <property type="entry name" value="FI08533P-RELATED"/>
    <property type="match status" value="1"/>
</dbReference>
<dbReference type="InterPro" id="IPR051701">
    <property type="entry name" value="Mito_OM_Translocase_MSP1"/>
</dbReference>
<accession>W4FPQ3</accession>
<name>W4FPQ3_APHAT</name>
<comment type="subcellular location">
    <subcellularLocation>
        <location evidence="1">Mitochondrion outer membrane</location>
        <topology evidence="1">Single-pass membrane protein</topology>
    </subcellularLocation>
</comment>
<evidence type="ECO:0000256" key="4">
    <source>
        <dbReference type="ARBA" id="ARBA00022840"/>
    </source>
</evidence>
<evidence type="ECO:0000256" key="5">
    <source>
        <dbReference type="ARBA" id="ARBA00023054"/>
    </source>
</evidence>
<keyword evidence="6" id="KW-0496">Mitochondrion</keyword>
<keyword evidence="5" id="KW-0175">Coiled coil</keyword>
<keyword evidence="2 7" id="KW-0547">Nucleotide-binding</keyword>
<dbReference type="InterPro" id="IPR027417">
    <property type="entry name" value="P-loop_NTPase"/>
</dbReference>
<dbReference type="AlphaFoldDB" id="W4FPQ3"/>
<dbReference type="PANTHER" id="PTHR45644">
    <property type="entry name" value="AAA ATPASE, PUTATIVE (AFU_ORTHOLOGUE AFUA_2G12920)-RELATED-RELATED"/>
    <property type="match status" value="1"/>
</dbReference>
<sequence length="456" mass="48703">MSIPSSQVVMGATNSKALPPPPSDATTDGGTATPSSNGSSPSDFSAVEQALDITLNVLLLYGTYVCVQYLYKSYKPMIEDMYLSKDTAAKLKKRLAESKRATITMNHYESIIAADLVDPADLHVTFTDIGGLDAQKRDLHELVVLPLQCPDFFATSKLLSVPKGILLYGRPGTGKTLLAKAIAKESGAFFINLKISTLMSKWFGESQKLVKAAFSLAKKLSPCIIFIDEVDSFMGARSGGASDPTYNSMKTEFLALWDGFADTTAPDAGGFGVIVLGATNRPADVDAAFLRRMPRTFEVELPDAAQREQILRVHLRGEELAADVNLTHLARDTVHFSGSDLKELCRAALMLPLREHIDAFQAAAAAAAASSTDQSAPAVAHPASKRPVSAADFAAARTRVHATGATAYAYANEHQASDQHSSSPAITPEMLAAMMAMGMQHIMQQAAGPPPPSSRR</sequence>
<protein>
    <recommendedName>
        <fullName evidence="9">AAA+ ATPase domain-containing protein</fullName>
    </recommendedName>
</protein>
<organism evidence="10">
    <name type="scientific">Aphanomyces astaci</name>
    <name type="common">Crayfish plague agent</name>
    <dbReference type="NCBI Taxonomy" id="112090"/>
    <lineage>
        <taxon>Eukaryota</taxon>
        <taxon>Sar</taxon>
        <taxon>Stramenopiles</taxon>
        <taxon>Oomycota</taxon>
        <taxon>Saprolegniomycetes</taxon>
        <taxon>Saprolegniales</taxon>
        <taxon>Verrucalvaceae</taxon>
        <taxon>Aphanomyces</taxon>
    </lineage>
</organism>
<dbReference type="FunFam" id="3.40.50.300:FF:001025">
    <property type="entry name" value="ATPase family, AAA domain-containing 2B"/>
    <property type="match status" value="1"/>
</dbReference>
<evidence type="ECO:0000256" key="6">
    <source>
        <dbReference type="ARBA" id="ARBA00023128"/>
    </source>
</evidence>
<dbReference type="SUPFAM" id="SSF52540">
    <property type="entry name" value="P-loop containing nucleoside triphosphate hydrolases"/>
    <property type="match status" value="1"/>
</dbReference>
<evidence type="ECO:0000256" key="7">
    <source>
        <dbReference type="RuleBase" id="RU003651"/>
    </source>
</evidence>
<dbReference type="InterPro" id="IPR003593">
    <property type="entry name" value="AAA+_ATPase"/>
</dbReference>
<dbReference type="GeneID" id="20817360"/>
<keyword evidence="4 7" id="KW-0067">ATP-binding</keyword>
<keyword evidence="3" id="KW-0472">Membrane</keyword>
<dbReference type="VEuPathDB" id="FungiDB:H257_15364"/>
<gene>
    <name evidence="10" type="ORF">H257_15364</name>
</gene>
<evidence type="ECO:0000256" key="3">
    <source>
        <dbReference type="ARBA" id="ARBA00022787"/>
    </source>
</evidence>
<feature type="region of interest" description="Disordered" evidence="8">
    <location>
        <begin position="1"/>
        <end position="43"/>
    </location>
</feature>
<dbReference type="InterPro" id="IPR003959">
    <property type="entry name" value="ATPase_AAA_core"/>
</dbReference>
<feature type="compositionally biased region" description="Polar residues" evidence="8">
    <location>
        <begin position="1"/>
        <end position="16"/>
    </location>
</feature>
<evidence type="ECO:0000313" key="10">
    <source>
        <dbReference type="EMBL" id="ETV68804.1"/>
    </source>
</evidence>
<dbReference type="RefSeq" id="XP_009841758.1">
    <property type="nucleotide sequence ID" value="XM_009843456.1"/>
</dbReference>
<dbReference type="SMART" id="SM00382">
    <property type="entry name" value="AAA"/>
    <property type="match status" value="1"/>
</dbReference>
<proteinExistence type="inferred from homology"/>
<dbReference type="Gene3D" id="3.40.50.300">
    <property type="entry name" value="P-loop containing nucleotide triphosphate hydrolases"/>
    <property type="match status" value="1"/>
</dbReference>